<dbReference type="InterPro" id="IPR023459">
    <property type="entry name" value="Tscrpt_elong_fac_GreA/B_fam"/>
</dbReference>
<keyword evidence="1" id="KW-0805">Transcription regulation</keyword>
<evidence type="ECO:0000259" key="5">
    <source>
        <dbReference type="Pfam" id="PF03449"/>
    </source>
</evidence>
<dbReference type="Pfam" id="PF03449">
    <property type="entry name" value="GreA_GreB_N"/>
    <property type="match status" value="1"/>
</dbReference>
<reference evidence="6" key="1">
    <citation type="submission" date="2024-06" db="EMBL/GenBank/DDBJ databases">
        <title>Draft Genome Sequence of Deinococcus sonorensis Type Strain KR-87, a Biofilm Producing Representative of the Genus Deinococcus.</title>
        <authorList>
            <person name="Boren L.S."/>
            <person name="Grosso R.A."/>
            <person name="Hugenberg-Cox A.N."/>
            <person name="Hill J.T.E."/>
            <person name="Albert C.M."/>
            <person name="Tuohy J.M."/>
        </authorList>
    </citation>
    <scope>NUCLEOTIDE SEQUENCE</scope>
    <source>
        <strain evidence="6">KR-87</strain>
    </source>
</reference>
<dbReference type="GO" id="GO:0003677">
    <property type="term" value="F:DNA binding"/>
    <property type="evidence" value="ECO:0007669"/>
    <property type="project" value="InterPro"/>
</dbReference>
<dbReference type="KEGG" id="dsc:ABOD76_11890"/>
<dbReference type="InterPro" id="IPR001437">
    <property type="entry name" value="Tscrpt_elong_fac_GreA/B_C"/>
</dbReference>
<evidence type="ECO:0000256" key="1">
    <source>
        <dbReference type="ARBA" id="ARBA00023015"/>
    </source>
</evidence>
<keyword evidence="3" id="KW-0175">Coiled coil</keyword>
<evidence type="ECO:0000313" key="6">
    <source>
        <dbReference type="EMBL" id="XBV86974.1"/>
    </source>
</evidence>
<keyword evidence="2" id="KW-0804">Transcription</keyword>
<dbReference type="InterPro" id="IPR036953">
    <property type="entry name" value="GreA/GreB_C_sf"/>
</dbReference>
<dbReference type="Gene3D" id="3.10.50.30">
    <property type="entry name" value="Transcription elongation factor, GreA/GreB, C-terminal domain"/>
    <property type="match status" value="1"/>
</dbReference>
<dbReference type="GO" id="GO:0070063">
    <property type="term" value="F:RNA polymerase binding"/>
    <property type="evidence" value="ECO:0007669"/>
    <property type="project" value="InterPro"/>
</dbReference>
<dbReference type="Gene3D" id="1.10.287.180">
    <property type="entry name" value="Transcription elongation factor, GreA/GreB, N-terminal domain"/>
    <property type="match status" value="1"/>
</dbReference>
<organism evidence="6">
    <name type="scientific">Deinococcus sonorensis KR-87</name>
    <dbReference type="NCBI Taxonomy" id="694439"/>
    <lineage>
        <taxon>Bacteria</taxon>
        <taxon>Thermotogati</taxon>
        <taxon>Deinococcota</taxon>
        <taxon>Deinococci</taxon>
        <taxon>Deinococcales</taxon>
        <taxon>Deinococcaceae</taxon>
        <taxon>Deinococcus</taxon>
    </lineage>
</organism>
<dbReference type="InterPro" id="IPR022691">
    <property type="entry name" value="Tscrpt_elong_fac_GreA/B_N"/>
</dbReference>
<dbReference type="PANTHER" id="PTHR30437:SF4">
    <property type="entry name" value="TRANSCRIPTION ELONGATION FACTOR GREA"/>
    <property type="match status" value="1"/>
</dbReference>
<dbReference type="InterPro" id="IPR036805">
    <property type="entry name" value="Tscrpt_elong_fac_GreA/B_N_sf"/>
</dbReference>
<feature type="domain" description="Transcription elongation factor GreA/GreB N-terminal" evidence="5">
    <location>
        <begin position="7"/>
        <end position="73"/>
    </location>
</feature>
<dbReference type="SUPFAM" id="SSF54534">
    <property type="entry name" value="FKBP-like"/>
    <property type="match status" value="1"/>
</dbReference>
<dbReference type="GO" id="GO:0003746">
    <property type="term" value="F:translation elongation factor activity"/>
    <property type="evidence" value="ECO:0007669"/>
    <property type="project" value="UniProtKB-KW"/>
</dbReference>
<gene>
    <name evidence="6" type="ORF">ABOD76_11890</name>
</gene>
<protein>
    <submittedName>
        <fullName evidence="6">GreA/GreB family elongation factor</fullName>
    </submittedName>
</protein>
<dbReference type="Pfam" id="PF01272">
    <property type="entry name" value="GreA_GreB"/>
    <property type="match status" value="1"/>
</dbReference>
<dbReference type="PANTHER" id="PTHR30437">
    <property type="entry name" value="TRANSCRIPTION ELONGATION FACTOR GREA"/>
    <property type="match status" value="1"/>
</dbReference>
<keyword evidence="6" id="KW-0648">Protein biosynthesis</keyword>
<sequence>MTRPLRLTPRGYQRLQQDHQHVCEQIEEARATVREQMEANEAESLGLVEAQERLAALEAQAAQLELLLDEAQVLDPADVPKDQVVLGSVALLTDVASGRSIRVRLVSPVEGAGVVDGVTLVSSASPVGAQLEGRRVGESFQVRLGSRDVQYTVTSLEPDTR</sequence>
<feature type="domain" description="Transcription elongation factor GreA/GreB C-terminal" evidence="4">
    <location>
        <begin position="80"/>
        <end position="157"/>
    </location>
</feature>
<keyword evidence="6" id="KW-0251">Elongation factor</keyword>
<dbReference type="RefSeq" id="WP_350245071.1">
    <property type="nucleotide sequence ID" value="NZ_CP158299.1"/>
</dbReference>
<evidence type="ECO:0000256" key="2">
    <source>
        <dbReference type="ARBA" id="ARBA00023163"/>
    </source>
</evidence>
<name>A0AAU7UFA5_9DEIO</name>
<dbReference type="PIRSF" id="PIRSF006092">
    <property type="entry name" value="GreA_GreB"/>
    <property type="match status" value="1"/>
</dbReference>
<dbReference type="GO" id="GO:0032784">
    <property type="term" value="P:regulation of DNA-templated transcription elongation"/>
    <property type="evidence" value="ECO:0007669"/>
    <property type="project" value="InterPro"/>
</dbReference>
<proteinExistence type="predicted"/>
<dbReference type="AlphaFoldDB" id="A0AAU7UFA5"/>
<feature type="coiled-coil region" evidence="3">
    <location>
        <begin position="12"/>
        <end position="74"/>
    </location>
</feature>
<dbReference type="GO" id="GO:0006354">
    <property type="term" value="P:DNA-templated transcription elongation"/>
    <property type="evidence" value="ECO:0007669"/>
    <property type="project" value="TreeGrafter"/>
</dbReference>
<accession>A0AAU7UFA5</accession>
<dbReference type="SUPFAM" id="SSF46557">
    <property type="entry name" value="GreA transcript cleavage protein, N-terminal domain"/>
    <property type="match status" value="1"/>
</dbReference>
<evidence type="ECO:0000259" key="4">
    <source>
        <dbReference type="Pfam" id="PF01272"/>
    </source>
</evidence>
<evidence type="ECO:0000256" key="3">
    <source>
        <dbReference type="SAM" id="Coils"/>
    </source>
</evidence>
<dbReference type="EMBL" id="CP158299">
    <property type="protein sequence ID" value="XBV86974.1"/>
    <property type="molecule type" value="Genomic_DNA"/>
</dbReference>